<organism evidence="1 2">
    <name type="scientific">Microbacterium testaceum</name>
    <name type="common">Aureobacterium testaceum</name>
    <name type="synonym">Brevibacterium testaceum</name>
    <dbReference type="NCBI Taxonomy" id="2033"/>
    <lineage>
        <taxon>Bacteria</taxon>
        <taxon>Bacillati</taxon>
        <taxon>Actinomycetota</taxon>
        <taxon>Actinomycetes</taxon>
        <taxon>Micrococcales</taxon>
        <taxon>Microbacteriaceae</taxon>
        <taxon>Microbacterium</taxon>
    </lineage>
</organism>
<gene>
    <name evidence="1" type="ORF">NS220_13960</name>
</gene>
<evidence type="ECO:0000313" key="1">
    <source>
        <dbReference type="EMBL" id="KTR92918.1"/>
    </source>
</evidence>
<dbReference type="EMBL" id="LDRT01000105">
    <property type="protein sequence ID" value="KTR92918.1"/>
    <property type="molecule type" value="Genomic_DNA"/>
</dbReference>
<reference evidence="1 2" key="1">
    <citation type="journal article" date="2016" name="Front. Microbiol.">
        <title>Genomic Resource of Rice Seed Associated Bacteria.</title>
        <authorList>
            <person name="Midha S."/>
            <person name="Bansal K."/>
            <person name="Sharma S."/>
            <person name="Kumar N."/>
            <person name="Patil P.P."/>
            <person name="Chaudhry V."/>
            <person name="Patil P.B."/>
        </authorList>
    </citation>
    <scope>NUCLEOTIDE SEQUENCE [LARGE SCALE GENOMIC DNA]</scope>
    <source>
        <strain evidence="1 2">NS220</strain>
    </source>
</reference>
<name>A0A147EUB0_MICTE</name>
<proteinExistence type="predicted"/>
<comment type="caution">
    <text evidence="1">The sequence shown here is derived from an EMBL/GenBank/DDBJ whole genome shotgun (WGS) entry which is preliminary data.</text>
</comment>
<evidence type="ECO:0000313" key="2">
    <source>
        <dbReference type="Proteomes" id="UP000075025"/>
    </source>
</evidence>
<dbReference type="Proteomes" id="UP000075025">
    <property type="component" value="Unassembled WGS sequence"/>
</dbReference>
<sequence>MASMSDSREYDADPELISRLRVIEEQPLDARAEAYAALHDELVRRLESGPTDDASSAHV</sequence>
<dbReference type="PATRIC" id="fig|2033.6.peg.184"/>
<dbReference type="AlphaFoldDB" id="A0A147EUB0"/>
<accession>A0A147EUB0</accession>
<protein>
    <submittedName>
        <fullName evidence="1">Uncharacterized protein</fullName>
    </submittedName>
</protein>